<evidence type="ECO:0000259" key="8">
    <source>
        <dbReference type="Pfam" id="PF02384"/>
    </source>
</evidence>
<dbReference type="EMBL" id="BSTI01000003">
    <property type="protein sequence ID" value="GLY64747.1"/>
    <property type="molecule type" value="Genomic_DNA"/>
</dbReference>
<evidence type="ECO:0000259" key="9">
    <source>
        <dbReference type="Pfam" id="PF12161"/>
    </source>
</evidence>
<dbReference type="PANTHER" id="PTHR42933">
    <property type="entry name" value="SLR6095 PROTEIN"/>
    <property type="match status" value="1"/>
</dbReference>
<evidence type="ECO:0000256" key="5">
    <source>
        <dbReference type="ARBA" id="ARBA00022691"/>
    </source>
</evidence>
<evidence type="ECO:0000256" key="7">
    <source>
        <dbReference type="ARBA" id="ARBA00047942"/>
    </source>
</evidence>
<dbReference type="InterPro" id="IPR003356">
    <property type="entry name" value="DNA_methylase_A-5"/>
</dbReference>
<evidence type="ECO:0000256" key="6">
    <source>
        <dbReference type="ARBA" id="ARBA00022747"/>
    </source>
</evidence>
<evidence type="ECO:0000313" key="11">
    <source>
        <dbReference type="Proteomes" id="UP001165136"/>
    </source>
</evidence>
<evidence type="ECO:0000256" key="3">
    <source>
        <dbReference type="ARBA" id="ARBA00022603"/>
    </source>
</evidence>
<dbReference type="Proteomes" id="UP001165136">
    <property type="component" value="Unassembled WGS sequence"/>
</dbReference>
<organism evidence="10 11">
    <name type="scientific">Amycolatopsis taiwanensis</name>
    <dbReference type="NCBI Taxonomy" id="342230"/>
    <lineage>
        <taxon>Bacteria</taxon>
        <taxon>Bacillati</taxon>
        <taxon>Actinomycetota</taxon>
        <taxon>Actinomycetes</taxon>
        <taxon>Pseudonocardiales</taxon>
        <taxon>Pseudonocardiaceae</taxon>
        <taxon>Amycolatopsis</taxon>
    </lineage>
</organism>
<dbReference type="RefSeq" id="WP_285486254.1">
    <property type="nucleotide sequence ID" value="NZ_BSTI01000003.1"/>
</dbReference>
<feature type="domain" description="N6 adenine-specific DNA methyltransferase N-terminal" evidence="9">
    <location>
        <begin position="9"/>
        <end position="99"/>
    </location>
</feature>
<dbReference type="AlphaFoldDB" id="A0A9W6VER8"/>
<comment type="caution">
    <text evidence="10">The sequence shown here is derived from an EMBL/GenBank/DDBJ whole genome shotgun (WGS) entry which is preliminary data.</text>
</comment>
<comment type="similarity">
    <text evidence="1">Belongs to the N(4)/N(6)-methyltransferase family.</text>
</comment>
<feature type="domain" description="DNA methylase adenine-specific" evidence="8">
    <location>
        <begin position="125"/>
        <end position="427"/>
    </location>
</feature>
<protein>
    <recommendedName>
        <fullName evidence="2">site-specific DNA-methyltransferase (adenine-specific)</fullName>
        <ecNumber evidence="2">2.1.1.72</ecNumber>
    </recommendedName>
</protein>
<evidence type="ECO:0000256" key="1">
    <source>
        <dbReference type="ARBA" id="ARBA00006594"/>
    </source>
</evidence>
<dbReference type="Gene3D" id="1.20.1260.30">
    <property type="match status" value="2"/>
</dbReference>
<dbReference type="Pfam" id="PF02384">
    <property type="entry name" value="N6_Mtase"/>
    <property type="match status" value="1"/>
</dbReference>
<accession>A0A9W6VER8</accession>
<evidence type="ECO:0000256" key="2">
    <source>
        <dbReference type="ARBA" id="ARBA00011900"/>
    </source>
</evidence>
<dbReference type="PANTHER" id="PTHR42933:SF3">
    <property type="entry name" value="TYPE I RESTRICTION ENZYME MJAVIII METHYLASE SUBUNIT"/>
    <property type="match status" value="1"/>
</dbReference>
<keyword evidence="5" id="KW-0949">S-adenosyl-L-methionine</keyword>
<dbReference type="InterPro" id="IPR002052">
    <property type="entry name" value="DNA_methylase_N6_adenine_CS"/>
</dbReference>
<dbReference type="SUPFAM" id="SSF53335">
    <property type="entry name" value="S-adenosyl-L-methionine-dependent methyltransferases"/>
    <property type="match status" value="1"/>
</dbReference>
<dbReference type="Pfam" id="PF12161">
    <property type="entry name" value="HsdM_N"/>
    <property type="match status" value="1"/>
</dbReference>
<proteinExistence type="inferred from homology"/>
<dbReference type="PROSITE" id="PS00092">
    <property type="entry name" value="N6_MTASE"/>
    <property type="match status" value="1"/>
</dbReference>
<evidence type="ECO:0000313" key="10">
    <source>
        <dbReference type="EMBL" id="GLY64747.1"/>
    </source>
</evidence>
<keyword evidence="6" id="KW-0680">Restriction system</keyword>
<evidence type="ECO:0000256" key="4">
    <source>
        <dbReference type="ARBA" id="ARBA00022679"/>
    </source>
</evidence>
<dbReference type="GO" id="GO:0003677">
    <property type="term" value="F:DNA binding"/>
    <property type="evidence" value="ECO:0007669"/>
    <property type="project" value="InterPro"/>
</dbReference>
<keyword evidence="4" id="KW-0808">Transferase</keyword>
<dbReference type="EC" id="2.1.1.72" evidence="2"/>
<dbReference type="InterPro" id="IPR022749">
    <property type="entry name" value="D12N6_MeTrfase_N"/>
</dbReference>
<dbReference type="InterPro" id="IPR029063">
    <property type="entry name" value="SAM-dependent_MTases_sf"/>
</dbReference>
<comment type="catalytic activity">
    <reaction evidence="7">
        <text>a 2'-deoxyadenosine in DNA + S-adenosyl-L-methionine = an N(6)-methyl-2'-deoxyadenosine in DNA + S-adenosyl-L-homocysteine + H(+)</text>
        <dbReference type="Rhea" id="RHEA:15197"/>
        <dbReference type="Rhea" id="RHEA-COMP:12418"/>
        <dbReference type="Rhea" id="RHEA-COMP:12419"/>
        <dbReference type="ChEBI" id="CHEBI:15378"/>
        <dbReference type="ChEBI" id="CHEBI:57856"/>
        <dbReference type="ChEBI" id="CHEBI:59789"/>
        <dbReference type="ChEBI" id="CHEBI:90615"/>
        <dbReference type="ChEBI" id="CHEBI:90616"/>
        <dbReference type="EC" id="2.1.1.72"/>
    </reaction>
</comment>
<gene>
    <name evidence="10" type="primary">hsdM</name>
    <name evidence="10" type="ORF">Atai01_13660</name>
</gene>
<dbReference type="GO" id="GO:0009307">
    <property type="term" value="P:DNA restriction-modification system"/>
    <property type="evidence" value="ECO:0007669"/>
    <property type="project" value="UniProtKB-KW"/>
</dbReference>
<dbReference type="GO" id="GO:0008170">
    <property type="term" value="F:N-methyltransferase activity"/>
    <property type="evidence" value="ECO:0007669"/>
    <property type="project" value="InterPro"/>
</dbReference>
<keyword evidence="11" id="KW-1185">Reference proteome</keyword>
<dbReference type="GO" id="GO:0009007">
    <property type="term" value="F:site-specific DNA-methyltransferase (adenine-specific) activity"/>
    <property type="evidence" value="ECO:0007669"/>
    <property type="project" value="UniProtKB-EC"/>
</dbReference>
<sequence>MRRISAADLTEHILKAADLLRGKMDAADYSHVISAILLLKWASDQHWQLEVPEPARWNHIMESTYRSPDEALNEALAALSKSNRPVLDELFWDLDFTRRLSHTEAQQLIWHFNAISLKVEDLKFDDVVDRAYDQALGAFADAAGKKGGEFYTPRSVIELMVRLADPRPGQSVCDPCAGSGGMLTGAEQYVAEHTGRRGELALFGQDVNAATCATARLNLLFHRIRGASLRCGDTLANPLHVTDDGRLRRFDRILTNPPFSLQYQRQEVRFSERMRYGWTSKSDLMFVQHVLATLAPDGLGVVVAPQGALFRGGAEAEIRRGIVQDDRLEAVIGIGPNVFHGTSVPACLLVLRGLNGAHAQKRGVLFINAEHEITTGRSRNYLAPRHVEKIAATFHAWREIPHFSRIVSIEEIGSSDFNLNVRRYVDPAPAVRMRLNSHSLLFGGVPRADVEAQRDRFRAFGIEVTDLFDLHEPSQLMFPPCGYEATAEKIPPLAESSENEFLSRVRGWLESERPAAINFDARMLPVARRHLMESFLKNLLPAAILDEHQLGGVFADWWADQYDSLRELNRIGLSQDAGHLEGKLHGRILELIEENLTARIKNIVALERQKLVDIYRSWGDRYGTSLLDLEKRRETAEARLRSRLRALGYPWPCEQ</sequence>
<reference evidence="10" key="1">
    <citation type="submission" date="2023-03" db="EMBL/GenBank/DDBJ databases">
        <title>Amycolatopsis taiwanensis NBRC 103393.</title>
        <authorList>
            <person name="Ichikawa N."/>
            <person name="Sato H."/>
            <person name="Tonouchi N."/>
        </authorList>
    </citation>
    <scope>NUCLEOTIDE SEQUENCE</scope>
    <source>
        <strain evidence="10">NBRC 103393</strain>
    </source>
</reference>
<dbReference type="PRINTS" id="PR00507">
    <property type="entry name" value="N12N6MTFRASE"/>
</dbReference>
<dbReference type="GO" id="GO:0032259">
    <property type="term" value="P:methylation"/>
    <property type="evidence" value="ECO:0007669"/>
    <property type="project" value="UniProtKB-KW"/>
</dbReference>
<keyword evidence="3" id="KW-0489">Methyltransferase</keyword>
<dbReference type="InterPro" id="IPR038333">
    <property type="entry name" value="T1MK-like_N_sf"/>
</dbReference>
<dbReference type="Gene3D" id="3.40.50.150">
    <property type="entry name" value="Vaccinia Virus protein VP39"/>
    <property type="match status" value="1"/>
</dbReference>
<name>A0A9W6VER8_9PSEU</name>
<dbReference type="InterPro" id="IPR051537">
    <property type="entry name" value="DNA_Adenine_Mtase"/>
</dbReference>